<evidence type="ECO:0000313" key="3">
    <source>
        <dbReference type="Proteomes" id="UP001153555"/>
    </source>
</evidence>
<protein>
    <submittedName>
        <fullName evidence="2">Uncharacterized protein</fullName>
    </submittedName>
</protein>
<evidence type="ECO:0000313" key="2">
    <source>
        <dbReference type="EMBL" id="CAA0809749.1"/>
    </source>
</evidence>
<dbReference type="Proteomes" id="UP001153555">
    <property type="component" value="Unassembled WGS sequence"/>
</dbReference>
<feature type="region of interest" description="Disordered" evidence="1">
    <location>
        <begin position="205"/>
        <end position="233"/>
    </location>
</feature>
<keyword evidence="3" id="KW-1185">Reference proteome</keyword>
<name>A0A9N7MLI0_STRHE</name>
<dbReference type="PANTHER" id="PTHR33167:SF33">
    <property type="entry name" value="MYB-CC TYPE TRANSCRIPTION FACTOR LHEQLE-CONTAINING DOMAIN-CONTAINING PROTEIN"/>
    <property type="match status" value="1"/>
</dbReference>
<accession>A0A9N7MLI0</accession>
<comment type="caution">
    <text evidence="2">The sequence shown here is derived from an EMBL/GenBank/DDBJ whole genome shotgun (WGS) entry which is preliminary data.</text>
</comment>
<dbReference type="EMBL" id="CACSLK010004199">
    <property type="protein sequence ID" value="CAA0809749.1"/>
    <property type="molecule type" value="Genomic_DNA"/>
</dbReference>
<dbReference type="OrthoDB" id="1928288at2759"/>
<dbReference type="AlphaFoldDB" id="A0A9N7MLI0"/>
<dbReference type="PANTHER" id="PTHR33167">
    <property type="entry name" value="TRANSCRIPTION FACTOR, PUTATIVE (DUF863)-RELATED"/>
    <property type="match status" value="1"/>
</dbReference>
<gene>
    <name evidence="2" type="ORF">SHERM_11660</name>
</gene>
<organism evidence="2 3">
    <name type="scientific">Striga hermonthica</name>
    <name type="common">Purple witchweed</name>
    <name type="synonym">Buchnera hermonthica</name>
    <dbReference type="NCBI Taxonomy" id="68872"/>
    <lineage>
        <taxon>Eukaryota</taxon>
        <taxon>Viridiplantae</taxon>
        <taxon>Streptophyta</taxon>
        <taxon>Embryophyta</taxon>
        <taxon>Tracheophyta</taxon>
        <taxon>Spermatophyta</taxon>
        <taxon>Magnoliopsida</taxon>
        <taxon>eudicotyledons</taxon>
        <taxon>Gunneridae</taxon>
        <taxon>Pentapetalae</taxon>
        <taxon>asterids</taxon>
        <taxon>lamiids</taxon>
        <taxon>Lamiales</taxon>
        <taxon>Orobanchaceae</taxon>
        <taxon>Buchnereae</taxon>
        <taxon>Striga</taxon>
    </lineage>
</organism>
<evidence type="ECO:0000256" key="1">
    <source>
        <dbReference type="SAM" id="MobiDB-lite"/>
    </source>
</evidence>
<proteinExistence type="predicted"/>
<sequence>MRTKHQPWVDLLTKAPQNYHFAVSPLSTHHHQGHQDSGFGSQGLDFSMDRMFELQKIESMRKMMLIQEEIFKQQVQELHRLYNLQKKLMQDLERNVLIINRKAKSLQPDSSNNPAVSTSWHQTRAAPTETGHEFQILTARNNPCKIELQKAIVHEANDVEVELTLGIGQCKKKRCSKNVQESGSCSRRNNLDEYFLEPGLSMNNNSSSSSTVYQENNTPRPHWLIRDLSSNGT</sequence>
<reference evidence="2" key="1">
    <citation type="submission" date="2019-12" db="EMBL/GenBank/DDBJ databases">
        <authorList>
            <person name="Scholes J."/>
        </authorList>
    </citation>
    <scope>NUCLEOTIDE SEQUENCE</scope>
</reference>